<reference evidence="2" key="1">
    <citation type="submission" date="2010-07" db="EMBL/GenBank/DDBJ databases">
        <authorList>
            <consortium name="CONSOLIDER consortium CSD2007-00005"/>
            <person name="Guazzaroni M.-E."/>
            <person name="Richter M."/>
            <person name="Garcia-Salamanca A."/>
            <person name="Yarza P."/>
            <person name="Ferrer M."/>
        </authorList>
    </citation>
    <scope>NUCLEOTIDE SEQUENCE</scope>
</reference>
<dbReference type="InterPro" id="IPR024705">
    <property type="entry name" value="Ssp411"/>
</dbReference>
<dbReference type="AlphaFoldDB" id="D9PHT3"/>
<sequence>MKKHIILFVVILLTNAATAQNASSISENGLVNWLSFEEAQELYKKQPKPFIIDVYTDWCGWCKHMIRTTYSDKGVADYVNANFYPIKFNAETKDTIEYNGVKYVSTGTDKRSPHELAVKLIGQRLSYPSTLFVSNNFQFNLLSQGYIETKTLLPLLVFTVENVYRNSNYEDFKVNFNKAFFDTVIMPPSVKWHSMSEALELQKTKPKKIIVDISTGFCNSCKVMNLTSFNDEKLAKYIDTTFYLVDFNAESKDTIIINGTRFYNDGTTPFHPLANALTMNRFELPSLVILNETLEIIDIVPFYLSGKALEPIVHYFGDNEYKSLKWQEYLNKQEKTPLNTD</sequence>
<dbReference type="PROSITE" id="PS00194">
    <property type="entry name" value="THIOREDOXIN_1"/>
    <property type="match status" value="1"/>
</dbReference>
<feature type="domain" description="Spermatogenesis-associated protein 20-like TRX" evidence="1">
    <location>
        <begin position="30"/>
        <end position="103"/>
    </location>
</feature>
<feature type="domain" description="Spermatogenesis-associated protein 20-like TRX" evidence="1">
    <location>
        <begin position="190"/>
        <end position="251"/>
    </location>
</feature>
<organism evidence="2">
    <name type="scientific">sediment metagenome</name>
    <dbReference type="NCBI Taxonomy" id="749907"/>
    <lineage>
        <taxon>unclassified sequences</taxon>
        <taxon>metagenomes</taxon>
        <taxon>ecological metagenomes</taxon>
    </lineage>
</organism>
<evidence type="ECO:0000259" key="1">
    <source>
        <dbReference type="Pfam" id="PF03190"/>
    </source>
</evidence>
<dbReference type="EMBL" id="ADZX01000391">
    <property type="protein sequence ID" value="EFK96881.1"/>
    <property type="molecule type" value="Genomic_DNA"/>
</dbReference>
<protein>
    <recommendedName>
        <fullName evidence="1">Spermatogenesis-associated protein 20-like TRX domain-containing protein</fullName>
    </recommendedName>
</protein>
<dbReference type="SUPFAM" id="SSF52833">
    <property type="entry name" value="Thioredoxin-like"/>
    <property type="match status" value="2"/>
</dbReference>
<dbReference type="PANTHER" id="PTHR42899:SF1">
    <property type="entry name" value="SPERMATOGENESIS-ASSOCIATED PROTEIN 20"/>
    <property type="match status" value="1"/>
</dbReference>
<proteinExistence type="predicted"/>
<dbReference type="InterPro" id="IPR036249">
    <property type="entry name" value="Thioredoxin-like_sf"/>
</dbReference>
<dbReference type="InterPro" id="IPR004879">
    <property type="entry name" value="Ssp411-like_TRX"/>
</dbReference>
<gene>
    <name evidence="2" type="ORF">LDC_1085</name>
</gene>
<dbReference type="InterPro" id="IPR017937">
    <property type="entry name" value="Thioredoxin_CS"/>
</dbReference>
<reference evidence="2" key="2">
    <citation type="journal article" date="2011" name="Microb. Ecol.">
        <title>Taxonomic and Functional Metagenomic Profiling of the Microbial Community in the Anoxic Sediment of a Sub-saline Shallow Lake (Laguna de Carrizo, Central Spain).</title>
        <authorList>
            <person name="Ferrer M."/>
            <person name="Guazzaroni M.E."/>
            <person name="Richter M."/>
            <person name="Garcia-Salamanca A."/>
            <person name="Yarza P."/>
            <person name="Suarez-Suarez A."/>
            <person name="Solano J."/>
            <person name="Alcaide M."/>
            <person name="van Dillewijn P."/>
            <person name="Molina-Henares M.A."/>
            <person name="Lopez-Cortes N."/>
            <person name="Al-Ramahi Y."/>
            <person name="Guerrero C."/>
            <person name="Acosta A."/>
            <person name="de Eugenio L.I."/>
            <person name="Martinez V."/>
            <person name="Marques S."/>
            <person name="Rojo F."/>
            <person name="Santero E."/>
            <person name="Genilloud O."/>
            <person name="Perez-Perez J."/>
            <person name="Rossello-Mora R."/>
            <person name="Ramos J.L."/>
        </authorList>
    </citation>
    <scope>NUCLEOTIDE SEQUENCE</scope>
</reference>
<comment type="caution">
    <text evidence="2">The sequence shown here is derived from an EMBL/GenBank/DDBJ whole genome shotgun (WGS) entry which is preliminary data.</text>
</comment>
<dbReference type="PANTHER" id="PTHR42899">
    <property type="entry name" value="SPERMATOGENESIS-ASSOCIATED PROTEIN 20"/>
    <property type="match status" value="1"/>
</dbReference>
<dbReference type="Pfam" id="PF03190">
    <property type="entry name" value="Thioredox_DsbH"/>
    <property type="match status" value="2"/>
</dbReference>
<accession>D9PHT3</accession>
<name>D9PHT3_9ZZZZ</name>
<dbReference type="Gene3D" id="3.40.30.10">
    <property type="entry name" value="Glutaredoxin"/>
    <property type="match status" value="2"/>
</dbReference>
<evidence type="ECO:0000313" key="2">
    <source>
        <dbReference type="EMBL" id="EFK96881.1"/>
    </source>
</evidence>